<dbReference type="AlphaFoldDB" id="A0A2P2IQV9"/>
<organism evidence="1">
    <name type="scientific">Rhizophora mucronata</name>
    <name type="common">Asiatic mangrove</name>
    <dbReference type="NCBI Taxonomy" id="61149"/>
    <lineage>
        <taxon>Eukaryota</taxon>
        <taxon>Viridiplantae</taxon>
        <taxon>Streptophyta</taxon>
        <taxon>Embryophyta</taxon>
        <taxon>Tracheophyta</taxon>
        <taxon>Spermatophyta</taxon>
        <taxon>Magnoliopsida</taxon>
        <taxon>eudicotyledons</taxon>
        <taxon>Gunneridae</taxon>
        <taxon>Pentapetalae</taxon>
        <taxon>rosids</taxon>
        <taxon>fabids</taxon>
        <taxon>Malpighiales</taxon>
        <taxon>Rhizophoraceae</taxon>
        <taxon>Rhizophora</taxon>
    </lineage>
</organism>
<protein>
    <submittedName>
        <fullName evidence="1">Xanthine/uracil permease family protein</fullName>
    </submittedName>
</protein>
<name>A0A2P2IQV9_RHIMU</name>
<sequence length="22" mass="2774">MKSGRNRWHWSRRRIWGGTQFA</sequence>
<dbReference type="EMBL" id="GGEC01003139">
    <property type="protein sequence ID" value="MBW83622.1"/>
    <property type="molecule type" value="Transcribed_RNA"/>
</dbReference>
<reference evidence="1" key="1">
    <citation type="submission" date="2018-02" db="EMBL/GenBank/DDBJ databases">
        <title>Rhizophora mucronata_Transcriptome.</title>
        <authorList>
            <person name="Meera S.P."/>
            <person name="Sreeshan A."/>
            <person name="Augustine A."/>
        </authorList>
    </citation>
    <scope>NUCLEOTIDE SEQUENCE</scope>
    <source>
        <tissue evidence="1">Leaf</tissue>
    </source>
</reference>
<evidence type="ECO:0000313" key="1">
    <source>
        <dbReference type="EMBL" id="MBW83622.1"/>
    </source>
</evidence>
<proteinExistence type="predicted"/>
<accession>A0A2P2IQV9</accession>